<evidence type="ECO:0000259" key="3">
    <source>
        <dbReference type="SMART" id="SM00822"/>
    </source>
</evidence>
<gene>
    <name evidence="4" type="ORF">SAMN05216266_104123</name>
</gene>
<dbReference type="InterPro" id="IPR002347">
    <property type="entry name" value="SDR_fam"/>
</dbReference>
<feature type="domain" description="Ketoreductase" evidence="3">
    <location>
        <begin position="5"/>
        <end position="175"/>
    </location>
</feature>
<comment type="similarity">
    <text evidence="1 2">Belongs to the short-chain dehydrogenases/reductases (SDR) family.</text>
</comment>
<sequence>MNSPGNVLITGGASGLGAATVEAVRQAGGRPLVIDKTEPAAPVDHVIADLADSAATENAVEELVQRAGNHLDGVFTAAGIDACGPLGSVSTKDWERVIHVNLLGTAAVVRAALPHLERSHGTVVTCSSTLGVKVAGDATAYCASKYGVVGFTKALAAETAGRVGVTLLIPGGMHTNFFNDRDEQYKPPPDAKLNQPEHVARTVLFALSQPPGCEVRELVVCASEEGSWP</sequence>
<evidence type="ECO:0000256" key="1">
    <source>
        <dbReference type="ARBA" id="ARBA00006484"/>
    </source>
</evidence>
<dbReference type="GO" id="GO:0016616">
    <property type="term" value="F:oxidoreductase activity, acting on the CH-OH group of donors, NAD or NADP as acceptor"/>
    <property type="evidence" value="ECO:0007669"/>
    <property type="project" value="TreeGrafter"/>
</dbReference>
<dbReference type="STRING" id="490629.SAMN05216266_104123"/>
<dbReference type="SUPFAM" id="SSF51735">
    <property type="entry name" value="NAD(P)-binding Rossmann-fold domains"/>
    <property type="match status" value="1"/>
</dbReference>
<dbReference type="OrthoDB" id="4150292at2"/>
<dbReference type="AlphaFoldDB" id="A0A1I0XZ98"/>
<dbReference type="InterPro" id="IPR057326">
    <property type="entry name" value="KR_dom"/>
</dbReference>
<dbReference type="CDD" id="cd05233">
    <property type="entry name" value="SDR_c"/>
    <property type="match status" value="1"/>
</dbReference>
<evidence type="ECO:0000256" key="2">
    <source>
        <dbReference type="RuleBase" id="RU000363"/>
    </source>
</evidence>
<accession>A0A1I0XZ98</accession>
<dbReference type="PROSITE" id="PS00061">
    <property type="entry name" value="ADH_SHORT"/>
    <property type="match status" value="1"/>
</dbReference>
<dbReference type="SMART" id="SM00822">
    <property type="entry name" value="PKS_KR"/>
    <property type="match status" value="1"/>
</dbReference>
<protein>
    <submittedName>
        <fullName evidence="4">NADP-dependent 3-hydroxy acid dehydrogenase YdfG</fullName>
    </submittedName>
</protein>
<dbReference type="InterPro" id="IPR036291">
    <property type="entry name" value="NAD(P)-bd_dom_sf"/>
</dbReference>
<organism evidence="4 5">
    <name type="scientific">Amycolatopsis marina</name>
    <dbReference type="NCBI Taxonomy" id="490629"/>
    <lineage>
        <taxon>Bacteria</taxon>
        <taxon>Bacillati</taxon>
        <taxon>Actinomycetota</taxon>
        <taxon>Actinomycetes</taxon>
        <taxon>Pseudonocardiales</taxon>
        <taxon>Pseudonocardiaceae</taxon>
        <taxon>Amycolatopsis</taxon>
    </lineage>
</organism>
<dbReference type="InterPro" id="IPR020904">
    <property type="entry name" value="Sc_DH/Rdtase_CS"/>
</dbReference>
<dbReference type="PRINTS" id="PR00080">
    <property type="entry name" value="SDRFAMILY"/>
</dbReference>
<dbReference type="Gene3D" id="3.40.50.720">
    <property type="entry name" value="NAD(P)-binding Rossmann-like Domain"/>
    <property type="match status" value="1"/>
</dbReference>
<dbReference type="Pfam" id="PF00106">
    <property type="entry name" value="adh_short"/>
    <property type="match status" value="1"/>
</dbReference>
<name>A0A1I0XZ98_9PSEU</name>
<keyword evidence="5" id="KW-1185">Reference proteome</keyword>
<reference evidence="5" key="1">
    <citation type="submission" date="2016-10" db="EMBL/GenBank/DDBJ databases">
        <authorList>
            <person name="Varghese N."/>
            <person name="Submissions S."/>
        </authorList>
    </citation>
    <scope>NUCLEOTIDE SEQUENCE [LARGE SCALE GENOMIC DNA]</scope>
    <source>
        <strain evidence="5">CGMCC 4.3568</strain>
    </source>
</reference>
<proteinExistence type="inferred from homology"/>
<dbReference type="RefSeq" id="WP_091671831.1">
    <property type="nucleotide sequence ID" value="NZ_FOKG01000004.1"/>
</dbReference>
<evidence type="ECO:0000313" key="4">
    <source>
        <dbReference type="EMBL" id="SFB06214.1"/>
    </source>
</evidence>
<evidence type="ECO:0000313" key="5">
    <source>
        <dbReference type="Proteomes" id="UP000243799"/>
    </source>
</evidence>
<dbReference type="PANTHER" id="PTHR42760">
    <property type="entry name" value="SHORT-CHAIN DEHYDROGENASES/REDUCTASES FAMILY MEMBER"/>
    <property type="match status" value="1"/>
</dbReference>
<dbReference type="PRINTS" id="PR00081">
    <property type="entry name" value="GDHRDH"/>
</dbReference>
<dbReference type="Proteomes" id="UP000243799">
    <property type="component" value="Unassembled WGS sequence"/>
</dbReference>
<dbReference type="EMBL" id="FOKG01000004">
    <property type="protein sequence ID" value="SFB06214.1"/>
    <property type="molecule type" value="Genomic_DNA"/>
</dbReference>